<reference evidence="7 8" key="1">
    <citation type="submission" date="2020-03" db="EMBL/GenBank/DDBJ databases">
        <title>Tamlana sp. nov, isolated from XXX.</title>
        <authorList>
            <person name="Cao W.R."/>
        </authorList>
    </citation>
    <scope>NUCLEOTIDE SEQUENCE [LARGE SCALE GENOMIC DNA]</scope>
    <source>
        <strain evidence="7 8">HST1-43</strain>
    </source>
</reference>
<evidence type="ECO:0000259" key="6">
    <source>
        <dbReference type="Pfam" id="PF04932"/>
    </source>
</evidence>
<feature type="transmembrane region" description="Helical" evidence="5">
    <location>
        <begin position="214"/>
        <end position="236"/>
    </location>
</feature>
<feature type="domain" description="O-antigen ligase-related" evidence="6">
    <location>
        <begin position="168"/>
        <end position="336"/>
    </location>
</feature>
<dbReference type="InterPro" id="IPR051533">
    <property type="entry name" value="WaaL-like"/>
</dbReference>
<organism evidence="7 8">
    <name type="scientific">Tamlana crocina</name>
    <dbReference type="NCBI Taxonomy" id="393006"/>
    <lineage>
        <taxon>Bacteria</taxon>
        <taxon>Pseudomonadati</taxon>
        <taxon>Bacteroidota</taxon>
        <taxon>Flavobacteriia</taxon>
        <taxon>Flavobacteriales</taxon>
        <taxon>Flavobacteriaceae</taxon>
        <taxon>Tamlana</taxon>
    </lineage>
</organism>
<feature type="transmembrane region" description="Helical" evidence="5">
    <location>
        <begin position="185"/>
        <end position="202"/>
    </location>
</feature>
<keyword evidence="4 5" id="KW-0472">Membrane</keyword>
<evidence type="ECO:0000313" key="7">
    <source>
        <dbReference type="EMBL" id="NJX14043.1"/>
    </source>
</evidence>
<dbReference type="PANTHER" id="PTHR37422">
    <property type="entry name" value="TEICHURONIC ACID BIOSYNTHESIS PROTEIN TUAE"/>
    <property type="match status" value="1"/>
</dbReference>
<evidence type="ECO:0000313" key="8">
    <source>
        <dbReference type="Proteomes" id="UP000760545"/>
    </source>
</evidence>
<dbReference type="Proteomes" id="UP000760545">
    <property type="component" value="Unassembled WGS sequence"/>
</dbReference>
<evidence type="ECO:0000256" key="1">
    <source>
        <dbReference type="ARBA" id="ARBA00004141"/>
    </source>
</evidence>
<evidence type="ECO:0000256" key="5">
    <source>
        <dbReference type="SAM" id="Phobius"/>
    </source>
</evidence>
<feature type="transmembrane region" description="Helical" evidence="5">
    <location>
        <begin position="324"/>
        <end position="348"/>
    </location>
</feature>
<keyword evidence="3 5" id="KW-1133">Transmembrane helix</keyword>
<gene>
    <name evidence="7" type="ORF">HC176_00900</name>
</gene>
<feature type="transmembrane region" description="Helical" evidence="5">
    <location>
        <begin position="29"/>
        <end position="47"/>
    </location>
</feature>
<keyword evidence="7" id="KW-0436">Ligase</keyword>
<protein>
    <submittedName>
        <fullName evidence="7">O-antigen ligase family protein</fullName>
    </submittedName>
</protein>
<accession>A0ABX1DAI3</accession>
<dbReference type="RefSeq" id="WP_167916297.1">
    <property type="nucleotide sequence ID" value="NZ_JAAVJS010000001.1"/>
</dbReference>
<evidence type="ECO:0000256" key="4">
    <source>
        <dbReference type="ARBA" id="ARBA00023136"/>
    </source>
</evidence>
<feature type="transmembrane region" description="Helical" evidence="5">
    <location>
        <begin position="88"/>
        <end position="105"/>
    </location>
</feature>
<sequence>MKLANVLVAFFVLFNVVFIKKIHHTKTSLWLFGAIAIPLLLDLLFIWNNSSFYLAVKATEKHSLFLIFPLFILGYKGKLDLKRLVKHYRGLMLIVLTILFIRYIFLYSDNFLKYLKGKHLWEMGYHFSNSFGNHAPALNMVIAFIVVINFYLLLKDERRKWKVIGNGFMFFLSFFFLMYVNTRVAIASAVFGCLIISFVQVFRDKNRKRTVKTILLTFVLFVFGITVFLKVFPYSIKKFTEKSFADMDKVGRLDEFENPESQIYGALVTRVTIWKSTLELARKKFVFGYGATEAKLALFEYYKKTNQKFLFKYKFPVHNQFLDYFLKYGIFGIIGLVVFFSVLGYLAIVNKSLIMMFFGLHFFLSNLTDDFLILFSGISFSAFWLSVFGKITLNRNIRFEKN</sequence>
<dbReference type="EMBL" id="JAAVJS010000001">
    <property type="protein sequence ID" value="NJX14043.1"/>
    <property type="molecule type" value="Genomic_DNA"/>
</dbReference>
<keyword evidence="2 5" id="KW-0812">Transmembrane</keyword>
<comment type="subcellular location">
    <subcellularLocation>
        <location evidence="1">Membrane</location>
        <topology evidence="1">Multi-pass membrane protein</topology>
    </subcellularLocation>
</comment>
<dbReference type="InterPro" id="IPR007016">
    <property type="entry name" value="O-antigen_ligase-rel_domated"/>
</dbReference>
<feature type="transmembrane region" description="Helical" evidence="5">
    <location>
        <begin position="161"/>
        <end position="179"/>
    </location>
</feature>
<dbReference type="PANTHER" id="PTHR37422:SF17">
    <property type="entry name" value="O-ANTIGEN LIGASE"/>
    <property type="match status" value="1"/>
</dbReference>
<name>A0ABX1DAI3_9FLAO</name>
<comment type="caution">
    <text evidence="7">The sequence shown here is derived from an EMBL/GenBank/DDBJ whole genome shotgun (WGS) entry which is preliminary data.</text>
</comment>
<feature type="transmembrane region" description="Helical" evidence="5">
    <location>
        <begin position="371"/>
        <end position="393"/>
    </location>
</feature>
<dbReference type="Pfam" id="PF04932">
    <property type="entry name" value="Wzy_C"/>
    <property type="match status" value="1"/>
</dbReference>
<feature type="transmembrane region" description="Helical" evidence="5">
    <location>
        <begin position="137"/>
        <end position="154"/>
    </location>
</feature>
<proteinExistence type="predicted"/>
<evidence type="ECO:0000256" key="2">
    <source>
        <dbReference type="ARBA" id="ARBA00022692"/>
    </source>
</evidence>
<evidence type="ECO:0000256" key="3">
    <source>
        <dbReference type="ARBA" id="ARBA00022989"/>
    </source>
</evidence>
<dbReference type="GO" id="GO:0016874">
    <property type="term" value="F:ligase activity"/>
    <property type="evidence" value="ECO:0007669"/>
    <property type="project" value="UniProtKB-KW"/>
</dbReference>
<keyword evidence="8" id="KW-1185">Reference proteome</keyword>